<gene>
    <name evidence="1" type="ORF">DKE52_006150</name>
</gene>
<reference evidence="1 2" key="2">
    <citation type="submission" date="2018-12" db="EMBL/GenBank/DDBJ databases">
        <title>Molecular Epidemiology of Emerging Carbapenem-Resistance in Acinetobacter nosocomialis and Acinetobacter pittii in Taiwan, 2010-2014.</title>
        <authorList>
            <person name="Huang W.-C."/>
            <person name="Wang H.-Y."/>
            <person name="Lai J.-F."/>
            <person name="Lauderdale T.-L."/>
            <person name="Sytwu H.-K."/>
        </authorList>
    </citation>
    <scope>NUCLEOTIDE SEQUENCE [LARGE SCALE GENOMIC DNA]</scope>
    <source>
        <strain evidence="1 2">2014S06-099</strain>
    </source>
</reference>
<accession>A0A3G6YJ84</accession>
<evidence type="ECO:0000313" key="1">
    <source>
        <dbReference type="EMBL" id="AZC00297.1"/>
    </source>
</evidence>
<dbReference type="Proteomes" id="UP000254410">
    <property type="component" value="Chromosome"/>
</dbReference>
<proteinExistence type="predicted"/>
<organism evidence="1 2">
    <name type="scientific">Acinetobacter pittii</name>
    <name type="common">Acinetobacter genomosp. 3</name>
    <dbReference type="NCBI Taxonomy" id="48296"/>
    <lineage>
        <taxon>Bacteria</taxon>
        <taxon>Pseudomonadati</taxon>
        <taxon>Pseudomonadota</taxon>
        <taxon>Gammaproteobacteria</taxon>
        <taxon>Moraxellales</taxon>
        <taxon>Moraxellaceae</taxon>
        <taxon>Acinetobacter</taxon>
        <taxon>Acinetobacter calcoaceticus/baumannii complex</taxon>
    </lineage>
</organism>
<name>A0A3G6YJ84_ACIPI</name>
<dbReference type="EMBL" id="CP033540">
    <property type="protein sequence ID" value="AZC00297.1"/>
    <property type="molecule type" value="Genomic_DNA"/>
</dbReference>
<reference evidence="1 2" key="1">
    <citation type="submission" date="2018-11" db="EMBL/GenBank/DDBJ databases">
        <authorList>
            <person name="Kuo S.-C."/>
            <person name="Chen F.-J."/>
            <person name="Liao Y.-C."/>
        </authorList>
    </citation>
    <scope>NUCLEOTIDE SEQUENCE [LARGE SCALE GENOMIC DNA]</scope>
    <source>
        <strain evidence="1 2">2014S06-099</strain>
    </source>
</reference>
<sequence>MMIAETENVKVITTITVKQHHRIKVASRYFGLTFEGLKMTDLNKEREAFEYWADAKCYYLDKREDGHYEKGSTALAWEIAQYFMAVGRNQELEKAKAQAVPILTFGYGDIDVMEGIYQGSYALMLGKNGGGVIGKDNQSNRIANDEELHAVFKFHNVKSIQIVIDRLLSLHKRMGYKLPVEIKDVNTGEVIQTIYASELGAEG</sequence>
<protein>
    <submittedName>
        <fullName evidence="1">Uncharacterized protein</fullName>
    </submittedName>
</protein>
<evidence type="ECO:0000313" key="2">
    <source>
        <dbReference type="Proteomes" id="UP000254410"/>
    </source>
</evidence>
<dbReference type="AlphaFoldDB" id="A0A3G6YJ84"/>